<dbReference type="PANTHER" id="PTHR34612:SF2">
    <property type="entry name" value="GLYCOSIDE HYDROLASE 131 CATALYTIC N-TERMINAL DOMAIN-CONTAINING PROTEIN"/>
    <property type="match status" value="1"/>
</dbReference>
<proteinExistence type="predicted"/>
<name>A0A370U3I1_9HELO</name>
<reference evidence="3 4" key="1">
    <citation type="journal article" date="2018" name="IMA Fungus">
        <title>IMA Genome-F 9: Draft genome sequence of Annulohypoxylon stygium, Aspergillus mulundensis, Berkeleyomyces basicola (syn. Thielaviopsis basicola), Ceratocystis smalleyi, two Cercospora beticola strains, Coleophoma cylindrospora, Fusarium fracticaudum, Phialophora cf. hyalina, and Morchella septimelata.</title>
        <authorList>
            <person name="Wingfield B.D."/>
            <person name="Bills G.F."/>
            <person name="Dong Y."/>
            <person name="Huang W."/>
            <person name="Nel W.J."/>
            <person name="Swalarsk-Parry B.S."/>
            <person name="Vaghefi N."/>
            <person name="Wilken P.M."/>
            <person name="An Z."/>
            <person name="de Beer Z.W."/>
            <person name="De Vos L."/>
            <person name="Chen L."/>
            <person name="Duong T.A."/>
            <person name="Gao Y."/>
            <person name="Hammerbacher A."/>
            <person name="Kikkert J.R."/>
            <person name="Li Y."/>
            <person name="Li H."/>
            <person name="Li K."/>
            <person name="Li Q."/>
            <person name="Liu X."/>
            <person name="Ma X."/>
            <person name="Naidoo K."/>
            <person name="Pethybridge S.J."/>
            <person name="Sun J."/>
            <person name="Steenkamp E.T."/>
            <person name="van der Nest M.A."/>
            <person name="van Wyk S."/>
            <person name="Wingfield M.J."/>
            <person name="Xiong C."/>
            <person name="Yue Q."/>
            <person name="Zhang X."/>
        </authorList>
    </citation>
    <scope>NUCLEOTIDE SEQUENCE [LARGE SCALE GENOMIC DNA]</scope>
    <source>
        <strain evidence="3 4">BP 5553</strain>
    </source>
</reference>
<dbReference type="PANTHER" id="PTHR34612">
    <property type="entry name" value="GH131_N DOMAIN-CONTAINING PROTEIN"/>
    <property type="match status" value="1"/>
</dbReference>
<organism evidence="3 4">
    <name type="scientific">Venustampulla echinocandica</name>
    <dbReference type="NCBI Taxonomy" id="2656787"/>
    <lineage>
        <taxon>Eukaryota</taxon>
        <taxon>Fungi</taxon>
        <taxon>Dikarya</taxon>
        <taxon>Ascomycota</taxon>
        <taxon>Pezizomycotina</taxon>
        <taxon>Leotiomycetes</taxon>
        <taxon>Helotiales</taxon>
        <taxon>Pleuroascaceae</taxon>
        <taxon>Venustampulla</taxon>
    </lineage>
</organism>
<keyword evidence="1" id="KW-0732">Signal</keyword>
<dbReference type="EMBL" id="NPIC01000001">
    <property type="protein sequence ID" value="RDL42347.1"/>
    <property type="molecule type" value="Genomic_DNA"/>
</dbReference>
<evidence type="ECO:0000256" key="1">
    <source>
        <dbReference type="SAM" id="SignalP"/>
    </source>
</evidence>
<protein>
    <recommendedName>
        <fullName evidence="2">Glycoside hydrolase 131 catalytic N-terminal domain-containing protein</fullName>
    </recommendedName>
</protein>
<dbReference type="RefSeq" id="XP_031875003.1">
    <property type="nucleotide sequence ID" value="XM_032010949.1"/>
</dbReference>
<keyword evidence="4" id="KW-1185">Reference proteome</keyword>
<feature type="signal peptide" evidence="1">
    <location>
        <begin position="1"/>
        <end position="17"/>
    </location>
</feature>
<dbReference type="Gene3D" id="2.60.120.1160">
    <property type="match status" value="1"/>
</dbReference>
<evidence type="ECO:0000313" key="4">
    <source>
        <dbReference type="Proteomes" id="UP000254866"/>
    </source>
</evidence>
<dbReference type="Proteomes" id="UP000254866">
    <property type="component" value="Unassembled WGS sequence"/>
</dbReference>
<dbReference type="Pfam" id="PF18271">
    <property type="entry name" value="GH131_N"/>
    <property type="match status" value="1"/>
</dbReference>
<gene>
    <name evidence="3" type="ORF">BP5553_02326</name>
</gene>
<dbReference type="OrthoDB" id="5283326at2759"/>
<accession>A0A370U3I1</accession>
<sequence length="289" mass="30997">MARLFYLSSALLSLAAAQKCPIQFDGRVPAAATPESFDANSSPYNPGYVLGQNLKWSSVLQFPSVNSSLFDASGTKAVEVTIDDKSIFAPSADNVQKGFRRAELLPTSVTGTDPSTTGQKTMHFSVMKDASRPLNSSHEYQLFFLESNDYSTNQVTLKYGTILGGAKPSDADTLTVTGNVNSSPVQNIFSIKFTPGVWHNFGLALNFNSRTTQVYYSTGNNPLASVSKAVSNNLSGQGQYHFGLLKKPIGGGSDITRNGYQPSNINEGVIFGGIFEEDSSQNACTSLKP</sequence>
<dbReference type="InterPro" id="IPR041524">
    <property type="entry name" value="GH131_N"/>
</dbReference>
<dbReference type="GeneID" id="43595175"/>
<comment type="caution">
    <text evidence="3">The sequence shown here is derived from an EMBL/GenBank/DDBJ whole genome shotgun (WGS) entry which is preliminary data.</text>
</comment>
<evidence type="ECO:0000259" key="2">
    <source>
        <dbReference type="Pfam" id="PF18271"/>
    </source>
</evidence>
<evidence type="ECO:0000313" key="3">
    <source>
        <dbReference type="EMBL" id="RDL42347.1"/>
    </source>
</evidence>
<dbReference type="STRING" id="2656787.A0A370U3I1"/>
<feature type="domain" description="Glycoside hydrolase 131 catalytic N-terminal" evidence="2">
    <location>
        <begin position="22"/>
        <end position="280"/>
    </location>
</feature>
<dbReference type="AlphaFoldDB" id="A0A370U3I1"/>
<feature type="chain" id="PRO_5016678768" description="Glycoside hydrolase 131 catalytic N-terminal domain-containing protein" evidence="1">
    <location>
        <begin position="18"/>
        <end position="289"/>
    </location>
</feature>